<dbReference type="Proteomes" id="UP000886501">
    <property type="component" value="Unassembled WGS sequence"/>
</dbReference>
<gene>
    <name evidence="1" type="ORF">BDM02DRAFT_3117142</name>
</gene>
<comment type="caution">
    <text evidence="1">The sequence shown here is derived from an EMBL/GenBank/DDBJ whole genome shotgun (WGS) entry which is preliminary data.</text>
</comment>
<dbReference type="EMBL" id="MU118034">
    <property type="protein sequence ID" value="KAF9647425.1"/>
    <property type="molecule type" value="Genomic_DNA"/>
</dbReference>
<proteinExistence type="predicted"/>
<reference evidence="1" key="1">
    <citation type="submission" date="2019-10" db="EMBL/GenBank/DDBJ databases">
        <authorList>
            <consortium name="DOE Joint Genome Institute"/>
            <person name="Kuo A."/>
            <person name="Miyauchi S."/>
            <person name="Kiss E."/>
            <person name="Drula E."/>
            <person name="Kohler A."/>
            <person name="Sanchez-Garcia M."/>
            <person name="Andreopoulos B."/>
            <person name="Barry K.W."/>
            <person name="Bonito G."/>
            <person name="Buee M."/>
            <person name="Carver A."/>
            <person name="Chen C."/>
            <person name="Cichocki N."/>
            <person name="Clum A."/>
            <person name="Culley D."/>
            <person name="Crous P.W."/>
            <person name="Fauchery L."/>
            <person name="Girlanda M."/>
            <person name="Hayes R."/>
            <person name="Keri Z."/>
            <person name="Labutti K."/>
            <person name="Lipzen A."/>
            <person name="Lombard V."/>
            <person name="Magnuson J."/>
            <person name="Maillard F."/>
            <person name="Morin E."/>
            <person name="Murat C."/>
            <person name="Nolan M."/>
            <person name="Ohm R."/>
            <person name="Pangilinan J."/>
            <person name="Pereira M."/>
            <person name="Perotto S."/>
            <person name="Peter M."/>
            <person name="Riley R."/>
            <person name="Sitrit Y."/>
            <person name="Stielow B."/>
            <person name="Szollosi G."/>
            <person name="Zifcakova L."/>
            <person name="Stursova M."/>
            <person name="Spatafora J.W."/>
            <person name="Tedersoo L."/>
            <person name="Vaario L.-M."/>
            <person name="Yamada A."/>
            <person name="Yan M."/>
            <person name="Wang P."/>
            <person name="Xu J."/>
            <person name="Bruns T."/>
            <person name="Baldrian P."/>
            <person name="Vilgalys R."/>
            <person name="Henrissat B."/>
            <person name="Grigoriev I.V."/>
            <person name="Hibbett D."/>
            <person name="Nagy L.G."/>
            <person name="Martin F.M."/>
        </authorList>
    </citation>
    <scope>NUCLEOTIDE SEQUENCE</scope>
    <source>
        <strain evidence="1">P2</strain>
    </source>
</reference>
<evidence type="ECO:0000313" key="1">
    <source>
        <dbReference type="EMBL" id="KAF9647425.1"/>
    </source>
</evidence>
<organism evidence="1 2">
    <name type="scientific">Thelephora ganbajun</name>
    <name type="common">Ganba fungus</name>
    <dbReference type="NCBI Taxonomy" id="370292"/>
    <lineage>
        <taxon>Eukaryota</taxon>
        <taxon>Fungi</taxon>
        <taxon>Dikarya</taxon>
        <taxon>Basidiomycota</taxon>
        <taxon>Agaricomycotina</taxon>
        <taxon>Agaricomycetes</taxon>
        <taxon>Thelephorales</taxon>
        <taxon>Thelephoraceae</taxon>
        <taxon>Thelephora</taxon>
    </lineage>
</organism>
<accession>A0ACB6ZCK2</accession>
<keyword evidence="2" id="KW-1185">Reference proteome</keyword>
<evidence type="ECO:0000313" key="2">
    <source>
        <dbReference type="Proteomes" id="UP000886501"/>
    </source>
</evidence>
<sequence length="595" mass="65456">MDALRTRMEAIYCPPLDTSLLAAILADVEEECRVNNLSKPTNQQIVQLQNTLSELSANAVEDSGDGGDPSGQLNGAFNDTPRSVWSSDGTPELSSGDVTTSSSEISNVNFPQFAFLQAAFPHIEAAKLRAIIVAVGGPDGSADMEDVIEEVLNREYRRECQERGIDVDTLLDGHPRNKPRAESFTSPKKKGTKFVINDIRQQHHLSSPNSLKGSPTPDPWAQSMSLSTHLATLIPSCNPGHFQSIFHNPQHSSPCKALRHTLQKINDRLYPGNDELSEQETQYLFEMFDALRASPIYETMKVEQRDQLLSDARLALRATGGAPDLAWELVSILLDLDHDLDIGIYHSTPTTPLSPTLLSPTSPIVKPRPSTSQRSTNGSTTVSPTSPISKNDDLGGDWSYIPERPKNGPHYLSASIPAYDPNRKARIKEAGNGFGRRGKGDINELGPMQRIAQLHKNRNRILREATRYWKGGNTGNRGGEVAQYFAERAREIQIQAKADELQIVRDMVYRTRNNVNGCTSIDMHGATLVEAHQIVQEMIYDNPPTNAKPLKIITGRGKHSANGVGVLRPAIKNRLTELGWDVSSFDGGLVVRGQL</sequence>
<name>A0ACB6ZCK2_THEGA</name>
<protein>
    <submittedName>
        <fullName evidence="1">Uncharacterized protein</fullName>
    </submittedName>
</protein>
<reference evidence="1" key="2">
    <citation type="journal article" date="2020" name="Nat. Commun.">
        <title>Large-scale genome sequencing of mycorrhizal fungi provides insights into the early evolution of symbiotic traits.</title>
        <authorList>
            <person name="Miyauchi S."/>
            <person name="Kiss E."/>
            <person name="Kuo A."/>
            <person name="Drula E."/>
            <person name="Kohler A."/>
            <person name="Sanchez-Garcia M."/>
            <person name="Morin E."/>
            <person name="Andreopoulos B."/>
            <person name="Barry K.W."/>
            <person name="Bonito G."/>
            <person name="Buee M."/>
            <person name="Carver A."/>
            <person name="Chen C."/>
            <person name="Cichocki N."/>
            <person name="Clum A."/>
            <person name="Culley D."/>
            <person name="Crous P.W."/>
            <person name="Fauchery L."/>
            <person name="Girlanda M."/>
            <person name="Hayes R.D."/>
            <person name="Keri Z."/>
            <person name="LaButti K."/>
            <person name="Lipzen A."/>
            <person name="Lombard V."/>
            <person name="Magnuson J."/>
            <person name="Maillard F."/>
            <person name="Murat C."/>
            <person name="Nolan M."/>
            <person name="Ohm R.A."/>
            <person name="Pangilinan J."/>
            <person name="Pereira M.F."/>
            <person name="Perotto S."/>
            <person name="Peter M."/>
            <person name="Pfister S."/>
            <person name="Riley R."/>
            <person name="Sitrit Y."/>
            <person name="Stielow J.B."/>
            <person name="Szollosi G."/>
            <person name="Zifcakova L."/>
            <person name="Stursova M."/>
            <person name="Spatafora J.W."/>
            <person name="Tedersoo L."/>
            <person name="Vaario L.M."/>
            <person name="Yamada A."/>
            <person name="Yan M."/>
            <person name="Wang P."/>
            <person name="Xu J."/>
            <person name="Bruns T."/>
            <person name="Baldrian P."/>
            <person name="Vilgalys R."/>
            <person name="Dunand C."/>
            <person name="Henrissat B."/>
            <person name="Grigoriev I.V."/>
            <person name="Hibbett D."/>
            <person name="Nagy L.G."/>
            <person name="Martin F.M."/>
        </authorList>
    </citation>
    <scope>NUCLEOTIDE SEQUENCE</scope>
    <source>
        <strain evidence="1">P2</strain>
    </source>
</reference>